<evidence type="ECO:0000313" key="5">
    <source>
        <dbReference type="Proteomes" id="UP000014760"/>
    </source>
</evidence>
<dbReference type="EnsemblMetazoa" id="CapteT84940">
    <property type="protein sequence ID" value="CapteP84940"/>
    <property type="gene ID" value="CapteG84940"/>
</dbReference>
<keyword evidence="1" id="KW-0677">Repeat</keyword>
<evidence type="ECO:0000256" key="3">
    <source>
        <dbReference type="PROSITE-ProRule" id="PRU00023"/>
    </source>
</evidence>
<dbReference type="OrthoDB" id="6153526at2759"/>
<feature type="repeat" description="ANK" evidence="3">
    <location>
        <begin position="119"/>
        <end position="153"/>
    </location>
</feature>
<dbReference type="EMBL" id="AMQN01003274">
    <property type="status" value="NOT_ANNOTATED_CDS"/>
    <property type="molecule type" value="Genomic_DNA"/>
</dbReference>
<feature type="repeat" description="ANK" evidence="3">
    <location>
        <begin position="18"/>
        <end position="50"/>
    </location>
</feature>
<dbReference type="SMART" id="SM00248">
    <property type="entry name" value="ANK"/>
    <property type="match status" value="6"/>
</dbReference>
<proteinExistence type="predicted"/>
<dbReference type="Gene3D" id="1.25.40.20">
    <property type="entry name" value="Ankyrin repeat-containing domain"/>
    <property type="match status" value="3"/>
</dbReference>
<reference evidence="5" key="1">
    <citation type="submission" date="2012-12" db="EMBL/GenBank/DDBJ databases">
        <authorList>
            <person name="Hellsten U."/>
            <person name="Grimwood J."/>
            <person name="Chapman J.A."/>
            <person name="Shapiro H."/>
            <person name="Aerts A."/>
            <person name="Otillar R.P."/>
            <person name="Terry A.Y."/>
            <person name="Boore J.L."/>
            <person name="Simakov O."/>
            <person name="Marletaz F."/>
            <person name="Cho S.-J."/>
            <person name="Edsinger-Gonzales E."/>
            <person name="Havlak P."/>
            <person name="Kuo D.-H."/>
            <person name="Larsson T."/>
            <person name="Lv J."/>
            <person name="Arendt D."/>
            <person name="Savage R."/>
            <person name="Osoegawa K."/>
            <person name="de Jong P."/>
            <person name="Lindberg D.R."/>
            <person name="Seaver E.C."/>
            <person name="Weisblat D.A."/>
            <person name="Putnam N.H."/>
            <person name="Grigoriev I.V."/>
            <person name="Rokhsar D.S."/>
        </authorList>
    </citation>
    <scope>NUCLEOTIDE SEQUENCE</scope>
    <source>
        <strain evidence="5">I ESC-2004</strain>
    </source>
</reference>
<evidence type="ECO:0000256" key="1">
    <source>
        <dbReference type="ARBA" id="ARBA00022737"/>
    </source>
</evidence>
<protein>
    <recommendedName>
        <fullName evidence="6">SOCS box domain-containing protein</fullName>
    </recommendedName>
</protein>
<dbReference type="Pfam" id="PF12796">
    <property type="entry name" value="Ank_2"/>
    <property type="match status" value="3"/>
</dbReference>
<evidence type="ECO:0000313" key="4">
    <source>
        <dbReference type="EnsemblMetazoa" id="CapteP84940"/>
    </source>
</evidence>
<dbReference type="SUPFAM" id="SSF48403">
    <property type="entry name" value="Ankyrin repeat"/>
    <property type="match status" value="1"/>
</dbReference>
<evidence type="ECO:0008006" key="6">
    <source>
        <dbReference type="Google" id="ProtNLM"/>
    </source>
</evidence>
<dbReference type="PANTHER" id="PTHR24201">
    <property type="entry name" value="ANK_REP_REGION DOMAIN-CONTAINING PROTEIN"/>
    <property type="match status" value="1"/>
</dbReference>
<dbReference type="HOGENOM" id="CLU_929999_0_0_1"/>
<name>X2BA14_CAPTE</name>
<accession>X2BA14</accession>
<feature type="repeat" description="ANK" evidence="3">
    <location>
        <begin position="196"/>
        <end position="228"/>
    </location>
</feature>
<keyword evidence="5" id="KW-1185">Reference proteome</keyword>
<dbReference type="PROSITE" id="PS50088">
    <property type="entry name" value="ANK_REPEAT"/>
    <property type="match status" value="5"/>
</dbReference>
<feature type="repeat" description="ANK" evidence="3">
    <location>
        <begin position="51"/>
        <end position="87"/>
    </location>
</feature>
<dbReference type="PROSITE" id="PS50297">
    <property type="entry name" value="ANK_REP_REGION"/>
    <property type="match status" value="4"/>
</dbReference>
<dbReference type="OMA" id="GECCALM"/>
<organism evidence="4 5">
    <name type="scientific">Capitella teleta</name>
    <name type="common">Polychaete worm</name>
    <dbReference type="NCBI Taxonomy" id="283909"/>
    <lineage>
        <taxon>Eukaryota</taxon>
        <taxon>Metazoa</taxon>
        <taxon>Spiralia</taxon>
        <taxon>Lophotrochozoa</taxon>
        <taxon>Annelida</taxon>
        <taxon>Polychaeta</taxon>
        <taxon>Sedentaria</taxon>
        <taxon>Scolecida</taxon>
        <taxon>Capitellidae</taxon>
        <taxon>Capitella</taxon>
    </lineage>
</organism>
<reference evidence="5" key="2">
    <citation type="journal article" date="2013" name="Nature">
        <title>Insights into bilaterian evolution from three spiralian genomes.</title>
        <authorList>
            <person name="Simakov O."/>
            <person name="Marletaz F."/>
            <person name="Cho S.J."/>
            <person name="Edsinger-Gonzales E."/>
            <person name="Havlak P."/>
            <person name="Hellsten U."/>
            <person name="Kuo D.H."/>
            <person name="Larsson T."/>
            <person name="Lv J."/>
            <person name="Arendt D."/>
            <person name="Savage R."/>
            <person name="Osoegawa K."/>
            <person name="de Jong P."/>
            <person name="Grimwood J."/>
            <person name="Chapman J.A."/>
            <person name="Shapiro H."/>
            <person name="Aerts A."/>
            <person name="Otillar R.P."/>
            <person name="Terry A.Y."/>
            <person name="Boore J.L."/>
            <person name="Grigoriev I.V."/>
            <person name="Lindberg D.R."/>
            <person name="Seaver E.C."/>
            <person name="Weisblat D.A."/>
            <person name="Putnam N.H."/>
            <person name="Rokhsar D.S."/>
        </authorList>
    </citation>
    <scope>NUCLEOTIDE SEQUENCE</scope>
    <source>
        <strain evidence="5">I ESC-2004</strain>
    </source>
</reference>
<evidence type="ECO:0000256" key="2">
    <source>
        <dbReference type="ARBA" id="ARBA00023043"/>
    </source>
</evidence>
<dbReference type="Proteomes" id="UP000014760">
    <property type="component" value="Unassembled WGS sequence"/>
</dbReference>
<keyword evidence="2 3" id="KW-0040">ANK repeat</keyword>
<dbReference type="InterPro" id="IPR050776">
    <property type="entry name" value="Ank_Repeat/CDKN_Inhibitor"/>
</dbReference>
<sequence length="257" mass="27723">MLELMLTKGADVTARDRRGWTALFYSIRGSSLETVRVLVEYGADVTIRDQQGQSLLHHLSNLRNEEAEEEMLRYLLSVGADPRAADCSLFYSSVPPWQKTSKVEALLNQGFDINVVNKLGQTPLHVAAARHLVPTTVIRCLCGLGADVTLADKLGDTALHIFLQNTAEIVSNRYFTKITVDELVSKGADVNSKNLFGLTALHIAALSDDAKAVDILLQHGADRTALDRNGATPGHYAASAGSLKSLGALLRNGSADV</sequence>
<dbReference type="InterPro" id="IPR036770">
    <property type="entry name" value="Ankyrin_rpt-contain_sf"/>
</dbReference>
<dbReference type="PANTHER" id="PTHR24201:SF2">
    <property type="entry name" value="ANKYRIN REPEAT DOMAIN-CONTAINING PROTEIN 42"/>
    <property type="match status" value="1"/>
</dbReference>
<dbReference type="InterPro" id="IPR002110">
    <property type="entry name" value="Ankyrin_rpt"/>
</dbReference>
<dbReference type="PRINTS" id="PR01415">
    <property type="entry name" value="ANKYRIN"/>
</dbReference>
<reference evidence="4" key="3">
    <citation type="submission" date="2015-06" db="UniProtKB">
        <authorList>
            <consortium name="EnsemblMetazoa"/>
        </authorList>
    </citation>
    <scope>IDENTIFICATION</scope>
</reference>
<dbReference type="STRING" id="283909.R7T6U0"/>
<feature type="repeat" description="ANK" evidence="3">
    <location>
        <begin position="229"/>
        <end position="257"/>
    </location>
</feature>